<sequence length="111" mass="10484">MHGTFGPAGSDTPAGSAAGPELASGHAAARSEAGCPPASATAAAAAAAGSDSAIALAGPLLEPASRGGGSSRGDFKEGERGDCEVGSVERVDEEDIGHIVQQGGAGELEAG</sequence>
<feature type="region of interest" description="Disordered" evidence="1">
    <location>
        <begin position="60"/>
        <end position="111"/>
    </location>
</feature>
<keyword evidence="3" id="KW-1185">Reference proteome</keyword>
<organism evidence="2 3">
    <name type="scientific">Pichia membranifaciens</name>
    <dbReference type="NCBI Taxonomy" id="4926"/>
    <lineage>
        <taxon>Eukaryota</taxon>
        <taxon>Fungi</taxon>
        <taxon>Dikarya</taxon>
        <taxon>Ascomycota</taxon>
        <taxon>Saccharomycotina</taxon>
        <taxon>Pichiomycetes</taxon>
        <taxon>Pichiales</taxon>
        <taxon>Pichiaceae</taxon>
        <taxon>Pichia</taxon>
    </lineage>
</organism>
<proteinExistence type="predicted"/>
<protein>
    <submittedName>
        <fullName evidence="2">Uncharacterized protein</fullName>
    </submittedName>
</protein>
<evidence type="ECO:0000313" key="3">
    <source>
        <dbReference type="Proteomes" id="UP000186136"/>
    </source>
</evidence>
<comment type="caution">
    <text evidence="2">The sequence shown here is derived from an EMBL/GenBank/DDBJ whole genome shotgun (WGS) entry which is preliminary data.</text>
</comment>
<feature type="region of interest" description="Disordered" evidence="1">
    <location>
        <begin position="1"/>
        <end position="39"/>
    </location>
</feature>
<dbReference type="AlphaFoldDB" id="A0A1Q2YKG8"/>
<dbReference type="Proteomes" id="UP000186136">
    <property type="component" value="Unassembled WGS sequence"/>
</dbReference>
<feature type="compositionally biased region" description="Basic and acidic residues" evidence="1">
    <location>
        <begin position="73"/>
        <end position="90"/>
    </location>
</feature>
<name>A0A1Q2YKG8_9ASCO</name>
<gene>
    <name evidence="2" type="ORF">PMKS-003521</name>
</gene>
<evidence type="ECO:0000256" key="1">
    <source>
        <dbReference type="SAM" id="MobiDB-lite"/>
    </source>
</evidence>
<accession>A0A1Q2YKG8</accession>
<evidence type="ECO:0000313" key="2">
    <source>
        <dbReference type="EMBL" id="GAV30015.1"/>
    </source>
</evidence>
<dbReference type="EMBL" id="BDGI01000152">
    <property type="protein sequence ID" value="GAV30015.1"/>
    <property type="molecule type" value="Genomic_DNA"/>
</dbReference>
<reference evidence="2 3" key="1">
    <citation type="submission" date="2016-08" db="EMBL/GenBank/DDBJ databases">
        <title>Whole genome shotgun sequence of Pichia membranifaciens KS47-1.</title>
        <authorList>
            <person name="Konishi M."/>
            <person name="Ishida M."/>
            <person name="Arakawa T."/>
            <person name="Kato Y."/>
            <person name="Horiuchi J."/>
        </authorList>
    </citation>
    <scope>NUCLEOTIDE SEQUENCE [LARGE SCALE GENOMIC DNA]</scope>
    <source>
        <strain evidence="2 3">KS47-1</strain>
    </source>
</reference>